<evidence type="ECO:0000256" key="2">
    <source>
        <dbReference type="ARBA" id="ARBA00013064"/>
    </source>
</evidence>
<dbReference type="PANTHER" id="PTHR39181:SF1">
    <property type="entry name" value="TYROSINE-PROTEIN PHOSPHATASE YWQE"/>
    <property type="match status" value="1"/>
</dbReference>
<evidence type="ECO:0000256" key="4">
    <source>
        <dbReference type="ARBA" id="ARBA00022912"/>
    </source>
</evidence>
<protein>
    <recommendedName>
        <fullName evidence="2">protein-tyrosine-phosphatase</fullName>
        <ecNumber evidence="2">3.1.3.48</ecNumber>
    </recommendedName>
</protein>
<sequence>MQFIDIHGHYAWDVDDGIPSKEDAIKALEIAKENNITTIVATPHVIPGSHTLDEIHELKERIQELKQLAQKQNIKVFEGCELFLNHDCIDSIQEGLFIPIENTHYLLVEFDVRKELGSSHEVEDFLYEIEVKGLTPIIAHVERYFKDGIDIDRIQEFIDSGYVIQVNASSLLGIHGKTVKKNAYDLIDEGLAHVIASDTHRCEGHRIPRLQETFDLLSKKYDYQVLKTLMYDNPEHILHDENVEDIEVKTSFFKKLLKRR</sequence>
<comment type="catalytic activity">
    <reaction evidence="5">
        <text>O-phospho-L-tyrosyl-[protein] + H2O = L-tyrosyl-[protein] + phosphate</text>
        <dbReference type="Rhea" id="RHEA:10684"/>
        <dbReference type="Rhea" id="RHEA-COMP:10136"/>
        <dbReference type="Rhea" id="RHEA-COMP:20101"/>
        <dbReference type="ChEBI" id="CHEBI:15377"/>
        <dbReference type="ChEBI" id="CHEBI:43474"/>
        <dbReference type="ChEBI" id="CHEBI:46858"/>
        <dbReference type="ChEBI" id="CHEBI:61978"/>
        <dbReference type="EC" id="3.1.3.48"/>
    </reaction>
</comment>
<dbReference type="PANTHER" id="PTHR39181">
    <property type="entry name" value="TYROSINE-PROTEIN PHOSPHATASE YWQE"/>
    <property type="match status" value="1"/>
</dbReference>
<evidence type="ECO:0000256" key="5">
    <source>
        <dbReference type="ARBA" id="ARBA00051722"/>
    </source>
</evidence>
<evidence type="ECO:0000256" key="1">
    <source>
        <dbReference type="ARBA" id="ARBA00005750"/>
    </source>
</evidence>
<comment type="caution">
    <text evidence="6">The sequence shown here is derived from an EMBL/GenBank/DDBJ whole genome shotgun (WGS) entry which is preliminary data.</text>
</comment>
<dbReference type="GO" id="GO:0030145">
    <property type="term" value="F:manganese ion binding"/>
    <property type="evidence" value="ECO:0007669"/>
    <property type="project" value="InterPro"/>
</dbReference>
<organism evidence="6 7">
    <name type="scientific">Longibaculum muris</name>
    <dbReference type="NCBI Taxonomy" id="1796628"/>
    <lineage>
        <taxon>Bacteria</taxon>
        <taxon>Bacillati</taxon>
        <taxon>Bacillota</taxon>
        <taxon>Erysipelotrichia</taxon>
        <taxon>Erysipelotrichales</taxon>
        <taxon>Coprobacillaceae</taxon>
        <taxon>Longibaculum</taxon>
    </lineage>
</organism>
<dbReference type="InterPro" id="IPR016667">
    <property type="entry name" value="Caps_polysacc_synth_CpsB/CapC"/>
</dbReference>
<reference evidence="6 7" key="1">
    <citation type="submission" date="2019-03" db="EMBL/GenBank/DDBJ databases">
        <title>Genomic Encyclopedia of Type Strains, Phase IV (KMG-IV): sequencing the most valuable type-strain genomes for metagenomic binning, comparative biology and taxonomic classification.</title>
        <authorList>
            <person name="Goeker M."/>
        </authorList>
    </citation>
    <scope>NUCLEOTIDE SEQUENCE [LARGE SCALE GENOMIC DNA]</scope>
    <source>
        <strain evidence="6 7">DSM 29487</strain>
    </source>
</reference>
<dbReference type="RefSeq" id="WP_066445589.1">
    <property type="nucleotide sequence ID" value="NZ_DBGCPY010000067.1"/>
</dbReference>
<keyword evidence="7" id="KW-1185">Reference proteome</keyword>
<evidence type="ECO:0000313" key="6">
    <source>
        <dbReference type="EMBL" id="TCW02884.1"/>
    </source>
</evidence>
<evidence type="ECO:0000313" key="7">
    <source>
        <dbReference type="Proteomes" id="UP000295515"/>
    </source>
</evidence>
<dbReference type="EMBL" id="SMCQ01000001">
    <property type="protein sequence ID" value="TCW02884.1"/>
    <property type="molecule type" value="Genomic_DNA"/>
</dbReference>
<name>A0A4R3Z851_9FIRM</name>
<evidence type="ECO:0000256" key="3">
    <source>
        <dbReference type="ARBA" id="ARBA00022801"/>
    </source>
</evidence>
<dbReference type="SUPFAM" id="SSF89550">
    <property type="entry name" value="PHP domain-like"/>
    <property type="match status" value="1"/>
</dbReference>
<dbReference type="GeneID" id="98914013"/>
<keyword evidence="4" id="KW-0904">Protein phosphatase</keyword>
<dbReference type="InterPro" id="IPR016195">
    <property type="entry name" value="Pol/histidinol_Pase-like"/>
</dbReference>
<keyword evidence="3" id="KW-0378">Hydrolase</keyword>
<dbReference type="GO" id="GO:0004725">
    <property type="term" value="F:protein tyrosine phosphatase activity"/>
    <property type="evidence" value="ECO:0007669"/>
    <property type="project" value="UniProtKB-EC"/>
</dbReference>
<dbReference type="Proteomes" id="UP000295515">
    <property type="component" value="Unassembled WGS sequence"/>
</dbReference>
<dbReference type="EC" id="3.1.3.48" evidence="2"/>
<dbReference type="Pfam" id="PF19567">
    <property type="entry name" value="CpsB_CapC"/>
    <property type="match status" value="1"/>
</dbReference>
<dbReference type="PIRSF" id="PIRSF016557">
    <property type="entry name" value="Caps_synth_CpsB"/>
    <property type="match status" value="1"/>
</dbReference>
<dbReference type="Gene3D" id="3.20.20.140">
    <property type="entry name" value="Metal-dependent hydrolases"/>
    <property type="match status" value="1"/>
</dbReference>
<comment type="similarity">
    <text evidence="1">Belongs to the metallo-dependent hydrolases superfamily. CpsB/CapC family.</text>
</comment>
<proteinExistence type="inferred from homology"/>
<gene>
    <name evidence="6" type="ORF">EDD60_101188</name>
</gene>
<accession>A0A4R3Z851</accession>
<dbReference type="AlphaFoldDB" id="A0A4R3Z851"/>